<dbReference type="InterPro" id="IPR056884">
    <property type="entry name" value="NPHP3-like_N"/>
</dbReference>
<keyword evidence="1" id="KW-0677">Repeat</keyword>
<dbReference type="EMBL" id="ML992688">
    <property type="protein sequence ID" value="KAF2209165.1"/>
    <property type="molecule type" value="Genomic_DNA"/>
</dbReference>
<sequence>MASLLYQIAQMHGDLLRSEVDKLKAAVRSAAWKDDAVDQFMEEMHDLLVQTLSCFPVDEKIHIVIDRLDQCAWKEDEEDQWYAEMRLAVEWLLCVAAEAPCQLKILLTVDAASSKRLEKSKSALSKKERRALLLKADWCQETEPGRTSSLVPVSE</sequence>
<evidence type="ECO:0000259" key="2">
    <source>
        <dbReference type="Pfam" id="PF24883"/>
    </source>
</evidence>
<evidence type="ECO:0000313" key="3">
    <source>
        <dbReference type="EMBL" id="KAF2209165.1"/>
    </source>
</evidence>
<evidence type="ECO:0000256" key="1">
    <source>
        <dbReference type="ARBA" id="ARBA00022737"/>
    </source>
</evidence>
<reference evidence="3" key="1">
    <citation type="journal article" date="2020" name="Stud. Mycol.">
        <title>101 Dothideomycetes genomes: a test case for predicting lifestyles and emergence of pathogens.</title>
        <authorList>
            <person name="Haridas S."/>
            <person name="Albert R."/>
            <person name="Binder M."/>
            <person name="Bloem J."/>
            <person name="Labutti K."/>
            <person name="Salamov A."/>
            <person name="Andreopoulos B."/>
            <person name="Baker S."/>
            <person name="Barry K."/>
            <person name="Bills G."/>
            <person name="Bluhm B."/>
            <person name="Cannon C."/>
            <person name="Castanera R."/>
            <person name="Culley D."/>
            <person name="Daum C."/>
            <person name="Ezra D."/>
            <person name="Gonzalez J."/>
            <person name="Henrissat B."/>
            <person name="Kuo A."/>
            <person name="Liang C."/>
            <person name="Lipzen A."/>
            <person name="Lutzoni F."/>
            <person name="Magnuson J."/>
            <person name="Mondo S."/>
            <person name="Nolan M."/>
            <person name="Ohm R."/>
            <person name="Pangilinan J."/>
            <person name="Park H.-J."/>
            <person name="Ramirez L."/>
            <person name="Alfaro M."/>
            <person name="Sun H."/>
            <person name="Tritt A."/>
            <person name="Yoshinaga Y."/>
            <person name="Zwiers L.-H."/>
            <person name="Turgeon B."/>
            <person name="Goodwin S."/>
            <person name="Spatafora J."/>
            <person name="Crous P."/>
            <person name="Grigoriev I."/>
        </authorList>
    </citation>
    <scope>NUCLEOTIDE SEQUENCE</scope>
    <source>
        <strain evidence="3">SCOH1-5</strain>
    </source>
</reference>
<name>A0A6A6F5H3_9PEZI</name>
<dbReference type="AlphaFoldDB" id="A0A6A6F5H3"/>
<dbReference type="Pfam" id="PF24883">
    <property type="entry name" value="NPHP3_N"/>
    <property type="match status" value="1"/>
</dbReference>
<dbReference type="OrthoDB" id="5389929at2759"/>
<feature type="domain" description="Nephrocystin 3-like N-terminal" evidence="2">
    <location>
        <begin position="2"/>
        <end position="108"/>
    </location>
</feature>
<accession>A0A6A6F5H3</accession>
<organism evidence="3 4">
    <name type="scientific">Cercospora zeae-maydis SCOH1-5</name>
    <dbReference type="NCBI Taxonomy" id="717836"/>
    <lineage>
        <taxon>Eukaryota</taxon>
        <taxon>Fungi</taxon>
        <taxon>Dikarya</taxon>
        <taxon>Ascomycota</taxon>
        <taxon>Pezizomycotina</taxon>
        <taxon>Dothideomycetes</taxon>
        <taxon>Dothideomycetidae</taxon>
        <taxon>Mycosphaerellales</taxon>
        <taxon>Mycosphaerellaceae</taxon>
        <taxon>Cercospora</taxon>
    </lineage>
</organism>
<keyword evidence="4" id="KW-1185">Reference proteome</keyword>
<evidence type="ECO:0000313" key="4">
    <source>
        <dbReference type="Proteomes" id="UP000799539"/>
    </source>
</evidence>
<dbReference type="Proteomes" id="UP000799539">
    <property type="component" value="Unassembled WGS sequence"/>
</dbReference>
<protein>
    <recommendedName>
        <fullName evidence="2">Nephrocystin 3-like N-terminal domain-containing protein</fullName>
    </recommendedName>
</protein>
<proteinExistence type="predicted"/>
<gene>
    <name evidence="3" type="ORF">CERZMDRAFT_91412</name>
</gene>